<proteinExistence type="predicted"/>
<sequence>MFTNKLTATPGGATRNATSGDKLSAFTADSSPFPATLLLCKESGCASCLGFDLSSASHATCLDPAGSTFTFVSAAISQQSDSGLSFAVEISPGGCASFSTIPQVNTCYPLGGTFAEFALVDPS</sequence>
<protein>
    <submittedName>
        <fullName evidence="2">Uncharacterized protein</fullName>
    </submittedName>
</protein>
<evidence type="ECO:0000313" key="2">
    <source>
        <dbReference type="EMBL" id="RDX40743.1"/>
    </source>
</evidence>
<dbReference type="EMBL" id="KZ857539">
    <property type="protein sequence ID" value="RDX40743.1"/>
    <property type="molecule type" value="Genomic_DNA"/>
</dbReference>
<reference evidence="2 3" key="1">
    <citation type="journal article" date="2018" name="Biotechnol. Biofuels">
        <title>Integrative visual omics of the white-rot fungus Polyporus brumalis exposes the biotechnological potential of its oxidative enzymes for delignifying raw plant biomass.</title>
        <authorList>
            <person name="Miyauchi S."/>
            <person name="Rancon A."/>
            <person name="Drula E."/>
            <person name="Hage H."/>
            <person name="Chaduli D."/>
            <person name="Favel A."/>
            <person name="Grisel S."/>
            <person name="Henrissat B."/>
            <person name="Herpoel-Gimbert I."/>
            <person name="Ruiz-Duenas F.J."/>
            <person name="Chevret D."/>
            <person name="Hainaut M."/>
            <person name="Lin J."/>
            <person name="Wang M."/>
            <person name="Pangilinan J."/>
            <person name="Lipzen A."/>
            <person name="Lesage-Meessen L."/>
            <person name="Navarro D."/>
            <person name="Riley R."/>
            <person name="Grigoriev I.V."/>
            <person name="Zhou S."/>
            <person name="Raouche S."/>
            <person name="Rosso M.N."/>
        </authorList>
    </citation>
    <scope>NUCLEOTIDE SEQUENCE [LARGE SCALE GENOMIC DNA]</scope>
    <source>
        <strain evidence="2 3">BRFM 1820</strain>
    </source>
</reference>
<dbReference type="OrthoDB" id="2739976at2759"/>
<dbReference type="Proteomes" id="UP000256964">
    <property type="component" value="Unassembled WGS sequence"/>
</dbReference>
<name>A0A371CKD4_9APHY</name>
<feature type="region of interest" description="Disordered" evidence="1">
    <location>
        <begin position="1"/>
        <end position="22"/>
    </location>
</feature>
<keyword evidence="3" id="KW-1185">Reference proteome</keyword>
<dbReference type="AlphaFoldDB" id="A0A371CKD4"/>
<evidence type="ECO:0000256" key="1">
    <source>
        <dbReference type="SAM" id="MobiDB-lite"/>
    </source>
</evidence>
<evidence type="ECO:0000313" key="3">
    <source>
        <dbReference type="Proteomes" id="UP000256964"/>
    </source>
</evidence>
<organism evidence="2 3">
    <name type="scientific">Lentinus brumalis</name>
    <dbReference type="NCBI Taxonomy" id="2498619"/>
    <lineage>
        <taxon>Eukaryota</taxon>
        <taxon>Fungi</taxon>
        <taxon>Dikarya</taxon>
        <taxon>Basidiomycota</taxon>
        <taxon>Agaricomycotina</taxon>
        <taxon>Agaricomycetes</taxon>
        <taxon>Polyporales</taxon>
        <taxon>Polyporaceae</taxon>
        <taxon>Lentinus</taxon>
    </lineage>
</organism>
<gene>
    <name evidence="2" type="ORF">OH76DRAFT_1365720</name>
</gene>
<accession>A0A371CKD4</accession>